<dbReference type="AlphaFoldDB" id="A0A2T4UUP6"/>
<sequence>MKHISYADKSLLAGDEVVDLLLHYAARLADHGAADDVDVHVFSSDGDETIATFVLGPGVGLMAEVAHTSMPAPDNTEAMAYLREKLELLDSPPHGGLMDPEDTELDALYTEQFAPDPRDSPSD</sequence>
<proteinExistence type="predicted"/>
<organism evidence="1 2">
    <name type="scientific">Rathayibacter caricis DSM 15933</name>
    <dbReference type="NCBI Taxonomy" id="1328867"/>
    <lineage>
        <taxon>Bacteria</taxon>
        <taxon>Bacillati</taxon>
        <taxon>Actinomycetota</taxon>
        <taxon>Actinomycetes</taxon>
        <taxon>Micrococcales</taxon>
        <taxon>Microbacteriaceae</taxon>
        <taxon>Rathayibacter</taxon>
    </lineage>
</organism>
<dbReference type="RefSeq" id="WP_107574749.1">
    <property type="nucleotide sequence ID" value="NZ_PZPL01000001.1"/>
</dbReference>
<accession>A0A2T4UUP6</accession>
<name>A0A2T4UUP6_9MICO</name>
<comment type="caution">
    <text evidence="1">The sequence shown here is derived from an EMBL/GenBank/DDBJ whole genome shotgun (WGS) entry which is preliminary data.</text>
</comment>
<keyword evidence="2" id="KW-1185">Reference proteome</keyword>
<gene>
    <name evidence="1" type="ORF">C1I63_10560</name>
</gene>
<protein>
    <submittedName>
        <fullName evidence="1">Uncharacterized protein</fullName>
    </submittedName>
</protein>
<evidence type="ECO:0000313" key="1">
    <source>
        <dbReference type="EMBL" id="PTL73249.1"/>
    </source>
</evidence>
<dbReference type="Proteomes" id="UP000241085">
    <property type="component" value="Unassembled WGS sequence"/>
</dbReference>
<evidence type="ECO:0000313" key="2">
    <source>
        <dbReference type="Proteomes" id="UP000241085"/>
    </source>
</evidence>
<dbReference type="EMBL" id="PZPL01000001">
    <property type="protein sequence ID" value="PTL73249.1"/>
    <property type="molecule type" value="Genomic_DNA"/>
</dbReference>
<reference evidence="1 2" key="1">
    <citation type="submission" date="2018-03" db="EMBL/GenBank/DDBJ databases">
        <title>Bacteriophage NCPPB3778 and a type I-E CRISPR drive the evolution of the US Biological Select Agent, Rathayibacter toxicus.</title>
        <authorList>
            <person name="Davis E.W.II."/>
            <person name="Tabima J.F."/>
            <person name="Weisberg A.J."/>
            <person name="Dantas Lopes L."/>
            <person name="Wiseman M.S."/>
            <person name="Wiseman M.S."/>
            <person name="Pupko T."/>
            <person name="Belcher M.S."/>
            <person name="Sechler A.J."/>
            <person name="Tancos M.A."/>
            <person name="Schroeder B.K."/>
            <person name="Murray T.D."/>
            <person name="Luster D.G."/>
            <person name="Schneider W.L."/>
            <person name="Rogers E."/>
            <person name="Andreote F.D."/>
            <person name="Grunwald N.J."/>
            <person name="Putnam M.L."/>
            <person name="Chang J.H."/>
        </authorList>
    </citation>
    <scope>NUCLEOTIDE SEQUENCE [LARGE SCALE GENOMIC DNA]</scope>
    <source>
        <strain evidence="1 2">DSM 15933</strain>
    </source>
</reference>